<feature type="transmembrane region" description="Helical" evidence="8">
    <location>
        <begin position="290"/>
        <end position="310"/>
    </location>
</feature>
<proteinExistence type="predicted"/>
<dbReference type="PANTHER" id="PTHR24243">
    <property type="entry name" value="G-PROTEIN COUPLED RECEPTOR"/>
    <property type="match status" value="1"/>
</dbReference>
<reference evidence="10" key="1">
    <citation type="submission" date="2021-02" db="EMBL/GenBank/DDBJ databases">
        <authorList>
            <person name="Nowell W R."/>
        </authorList>
    </citation>
    <scope>NUCLEOTIDE SEQUENCE</scope>
</reference>
<evidence type="ECO:0000256" key="3">
    <source>
        <dbReference type="ARBA" id="ARBA00022989"/>
    </source>
</evidence>
<organism evidence="10 12">
    <name type="scientific">Rotaria magnacalcarata</name>
    <dbReference type="NCBI Taxonomy" id="392030"/>
    <lineage>
        <taxon>Eukaryota</taxon>
        <taxon>Metazoa</taxon>
        <taxon>Spiralia</taxon>
        <taxon>Gnathifera</taxon>
        <taxon>Rotifera</taxon>
        <taxon>Eurotatoria</taxon>
        <taxon>Bdelloidea</taxon>
        <taxon>Philodinida</taxon>
        <taxon>Philodinidae</taxon>
        <taxon>Rotaria</taxon>
    </lineage>
</organism>
<feature type="transmembrane region" description="Helical" evidence="8">
    <location>
        <begin position="182"/>
        <end position="204"/>
    </location>
</feature>
<evidence type="ECO:0000256" key="7">
    <source>
        <dbReference type="ARBA" id="ARBA00023224"/>
    </source>
</evidence>
<comment type="caution">
    <text evidence="10">The sequence shown here is derived from an EMBL/GenBank/DDBJ whole genome shotgun (WGS) entry which is preliminary data.</text>
</comment>
<evidence type="ECO:0000256" key="1">
    <source>
        <dbReference type="ARBA" id="ARBA00004141"/>
    </source>
</evidence>
<keyword evidence="6" id="KW-0675">Receptor</keyword>
<comment type="subcellular location">
    <subcellularLocation>
        <location evidence="1">Membrane</location>
        <topology evidence="1">Multi-pass membrane protein</topology>
    </subcellularLocation>
</comment>
<dbReference type="Proteomes" id="UP000681967">
    <property type="component" value="Unassembled WGS sequence"/>
</dbReference>
<dbReference type="Pfam" id="PF00001">
    <property type="entry name" value="7tm_1"/>
    <property type="match status" value="1"/>
</dbReference>
<name>A0A815ZHR0_9BILA</name>
<keyword evidence="5 8" id="KW-0472">Membrane</keyword>
<evidence type="ECO:0000256" key="5">
    <source>
        <dbReference type="ARBA" id="ARBA00023136"/>
    </source>
</evidence>
<feature type="transmembrane region" description="Helical" evidence="8">
    <location>
        <begin position="54"/>
        <end position="77"/>
    </location>
</feature>
<evidence type="ECO:0000313" key="11">
    <source>
        <dbReference type="EMBL" id="CAF4438474.1"/>
    </source>
</evidence>
<dbReference type="Gene3D" id="1.20.1070.10">
    <property type="entry name" value="Rhodopsin 7-helix transmembrane proteins"/>
    <property type="match status" value="1"/>
</dbReference>
<feature type="transmembrane region" description="Helical" evidence="8">
    <location>
        <begin position="97"/>
        <end position="118"/>
    </location>
</feature>
<dbReference type="EMBL" id="CAJOBH010063867">
    <property type="protein sequence ID" value="CAF4438474.1"/>
    <property type="molecule type" value="Genomic_DNA"/>
</dbReference>
<feature type="transmembrane region" description="Helical" evidence="8">
    <location>
        <begin position="246"/>
        <end position="267"/>
    </location>
</feature>
<protein>
    <recommendedName>
        <fullName evidence="9">G-protein coupled receptors family 1 profile domain-containing protein</fullName>
    </recommendedName>
</protein>
<evidence type="ECO:0000313" key="12">
    <source>
        <dbReference type="Proteomes" id="UP000663855"/>
    </source>
</evidence>
<sequence>MSPSMNVHLMEALNATSVQLNRYFSLFIFIFGFTGNILNILVLTQRSIRSNPCVFLFLMSSIANLISIISGLTPRILSSWQIDFTETNDIFCKLRAFITFTSRTVALSLIMLATYERWIMSSSNLQHRQLSSIKNDRKGSLIVTLISIVIYLQMLYCYKANLMDAPLKCYGKTSACHLLTDIIYSCLTILFPLISMTVLGVLTLSNIRKKRTCMEPRKIRREERLNEKCLIIQQRQRQRWKKIDRYLRRMLLLQVISLILLTFPQAIHKVYFTMLSNKNKSQLQYDFDRFLYNFELLLLFIESALPFYIYTLAGGKVFRNALEKLLF</sequence>
<evidence type="ECO:0000256" key="6">
    <source>
        <dbReference type="ARBA" id="ARBA00023170"/>
    </source>
</evidence>
<dbReference type="Proteomes" id="UP000663855">
    <property type="component" value="Unassembled WGS sequence"/>
</dbReference>
<feature type="transmembrane region" description="Helical" evidence="8">
    <location>
        <begin position="139"/>
        <end position="156"/>
    </location>
</feature>
<evidence type="ECO:0000256" key="4">
    <source>
        <dbReference type="ARBA" id="ARBA00023040"/>
    </source>
</evidence>
<keyword evidence="2 8" id="KW-0812">Transmembrane</keyword>
<gene>
    <name evidence="11" type="ORF">BYL167_LOCUS33215</name>
    <name evidence="10" type="ORF">CJN711_LOCUS33422</name>
</gene>
<dbReference type="GO" id="GO:0005886">
    <property type="term" value="C:plasma membrane"/>
    <property type="evidence" value="ECO:0007669"/>
    <property type="project" value="TreeGrafter"/>
</dbReference>
<keyword evidence="3 8" id="KW-1133">Transmembrane helix</keyword>
<accession>A0A815ZHR0</accession>
<dbReference type="InterPro" id="IPR017452">
    <property type="entry name" value="GPCR_Rhodpsn_7TM"/>
</dbReference>
<keyword evidence="4" id="KW-0297">G-protein coupled receptor</keyword>
<dbReference type="AlphaFoldDB" id="A0A815ZHR0"/>
<evidence type="ECO:0000256" key="8">
    <source>
        <dbReference type="SAM" id="Phobius"/>
    </source>
</evidence>
<keyword evidence="7" id="KW-0807">Transducer</keyword>
<feature type="domain" description="G-protein coupled receptors family 1 profile" evidence="9">
    <location>
        <begin position="35"/>
        <end position="310"/>
    </location>
</feature>
<dbReference type="SUPFAM" id="SSF81321">
    <property type="entry name" value="Family A G protein-coupled receptor-like"/>
    <property type="match status" value="1"/>
</dbReference>
<dbReference type="PROSITE" id="PS50262">
    <property type="entry name" value="G_PROTEIN_RECEP_F1_2"/>
    <property type="match status" value="1"/>
</dbReference>
<dbReference type="GO" id="GO:0004930">
    <property type="term" value="F:G protein-coupled receptor activity"/>
    <property type="evidence" value="ECO:0007669"/>
    <property type="project" value="UniProtKB-KW"/>
</dbReference>
<dbReference type="EMBL" id="CAJNOV010016155">
    <property type="protein sequence ID" value="CAF1585305.1"/>
    <property type="molecule type" value="Genomic_DNA"/>
</dbReference>
<dbReference type="InterPro" id="IPR000276">
    <property type="entry name" value="GPCR_Rhodpsn"/>
</dbReference>
<evidence type="ECO:0000256" key="2">
    <source>
        <dbReference type="ARBA" id="ARBA00022692"/>
    </source>
</evidence>
<evidence type="ECO:0000259" key="9">
    <source>
        <dbReference type="PROSITE" id="PS50262"/>
    </source>
</evidence>
<evidence type="ECO:0000313" key="10">
    <source>
        <dbReference type="EMBL" id="CAF1585305.1"/>
    </source>
</evidence>
<dbReference type="PANTHER" id="PTHR24243:SF230">
    <property type="entry name" value="G-PROTEIN COUPLED RECEPTORS FAMILY 1 PROFILE DOMAIN-CONTAINING PROTEIN"/>
    <property type="match status" value="1"/>
</dbReference>
<feature type="transmembrane region" description="Helical" evidence="8">
    <location>
        <begin position="20"/>
        <end position="42"/>
    </location>
</feature>